<feature type="compositionally biased region" description="Polar residues" evidence="3">
    <location>
        <begin position="1"/>
        <end position="13"/>
    </location>
</feature>
<protein>
    <recommendedName>
        <fullName evidence="4">Nephrocystin 3-like N-terminal domain-containing protein</fullName>
    </recommendedName>
</protein>
<comment type="caution">
    <text evidence="5">The sequence shown here is derived from an EMBL/GenBank/DDBJ whole genome shotgun (WGS) entry which is preliminary data.</text>
</comment>
<dbReference type="InterPro" id="IPR036770">
    <property type="entry name" value="Ankyrin_rpt-contain_sf"/>
</dbReference>
<sequence length="584" mass="66265">MPKNQQVHSSVAQEYNERKNEDDMDACGIAQLNEEEATRLIIKLSKETAAIIIIDALDECDPDRLDPFISLLNCITRETEGIKLIITSREDSGITSKLNRSYQISITSKESLPDIRKFVSFEIQNAIDQGRLLNGQVSSPLQNYITTNLIAKANGMLLWASLQIRSLCNNRALKLPDDLMRQLQSFPEPLSEVYSHIISCIDRIQGKGHDLATSVIRWLLCTKDPTLRATTAFLEAAGLLQIDSGFAKTILDVCCNLVVYDITSTFFSFVHFSAREFLETRKEFSRSTSESFVLGVLFDSGFGPMISTARPLDRYRICYWPFHYDGSGEHRRELFEHHVKSFMFDGPQTSKRYIKWANYFREHYLDKRKSTTAANDHSDGIVETGFPQGDITDPIDLASCNGWLEILRYYQKNEAADAFSKNSRNIYASATKYDQLSVIEWLLECSIHPSDDNITQMIFQQRERIIRTLIGYEILKPNAEIDGQPLLVLAVQARSSSIVELLLRTGATVDCLDREHRTPLYHAIWCNIESLIDLFLFWGADPGIPDNEGITPLKLAVQRKIQVASKLTFEMNGKAESSDRNGIL</sequence>
<evidence type="ECO:0000256" key="1">
    <source>
        <dbReference type="ARBA" id="ARBA00022737"/>
    </source>
</evidence>
<dbReference type="Gene3D" id="1.25.40.20">
    <property type="entry name" value="Ankyrin repeat-containing domain"/>
    <property type="match status" value="1"/>
</dbReference>
<evidence type="ECO:0000256" key="2">
    <source>
        <dbReference type="PROSITE-ProRule" id="PRU00023"/>
    </source>
</evidence>
<feature type="repeat" description="ANK" evidence="2">
    <location>
        <begin position="482"/>
        <end position="514"/>
    </location>
</feature>
<reference evidence="5" key="1">
    <citation type="submission" date="2022-11" db="EMBL/GenBank/DDBJ databases">
        <authorList>
            <person name="Petersen C."/>
        </authorList>
    </citation>
    <scope>NUCLEOTIDE SEQUENCE</scope>
    <source>
        <strain evidence="5">IBT 23319</strain>
    </source>
</reference>
<dbReference type="EMBL" id="JAPQKT010000004">
    <property type="protein sequence ID" value="KAJ5234006.1"/>
    <property type="molecule type" value="Genomic_DNA"/>
</dbReference>
<dbReference type="SUPFAM" id="SSF48403">
    <property type="entry name" value="Ankyrin repeat"/>
    <property type="match status" value="1"/>
</dbReference>
<reference evidence="5" key="2">
    <citation type="journal article" date="2023" name="IMA Fungus">
        <title>Comparative genomic study of the Penicillium genus elucidates a diverse pangenome and 15 lateral gene transfer events.</title>
        <authorList>
            <person name="Petersen C."/>
            <person name="Sorensen T."/>
            <person name="Nielsen M.R."/>
            <person name="Sondergaard T.E."/>
            <person name="Sorensen J.L."/>
            <person name="Fitzpatrick D.A."/>
            <person name="Frisvad J.C."/>
            <person name="Nielsen K.L."/>
        </authorList>
    </citation>
    <scope>NUCLEOTIDE SEQUENCE</scope>
    <source>
        <strain evidence="5">IBT 23319</strain>
    </source>
</reference>
<dbReference type="PANTHER" id="PTHR10039:SF16">
    <property type="entry name" value="GPI INOSITOL-DEACYLASE"/>
    <property type="match status" value="1"/>
</dbReference>
<feature type="region of interest" description="Disordered" evidence="3">
    <location>
        <begin position="1"/>
        <end position="22"/>
    </location>
</feature>
<feature type="domain" description="Nephrocystin 3-like N-terminal" evidence="4">
    <location>
        <begin position="6"/>
        <end position="89"/>
    </location>
</feature>
<dbReference type="InterPro" id="IPR056884">
    <property type="entry name" value="NPHP3-like_N"/>
</dbReference>
<dbReference type="Proteomes" id="UP001147733">
    <property type="component" value="Unassembled WGS sequence"/>
</dbReference>
<keyword evidence="1" id="KW-0677">Repeat</keyword>
<proteinExistence type="predicted"/>
<accession>A0A9W9TPC1</accession>
<dbReference type="Pfam" id="PF24883">
    <property type="entry name" value="NPHP3_N"/>
    <property type="match status" value="1"/>
</dbReference>
<keyword evidence="6" id="KW-1185">Reference proteome</keyword>
<evidence type="ECO:0000256" key="3">
    <source>
        <dbReference type="SAM" id="MobiDB-lite"/>
    </source>
</evidence>
<evidence type="ECO:0000313" key="6">
    <source>
        <dbReference type="Proteomes" id="UP001147733"/>
    </source>
</evidence>
<evidence type="ECO:0000259" key="4">
    <source>
        <dbReference type="Pfam" id="PF24883"/>
    </source>
</evidence>
<organism evidence="5 6">
    <name type="scientific">Penicillium citrinum</name>
    <dbReference type="NCBI Taxonomy" id="5077"/>
    <lineage>
        <taxon>Eukaryota</taxon>
        <taxon>Fungi</taxon>
        <taxon>Dikarya</taxon>
        <taxon>Ascomycota</taxon>
        <taxon>Pezizomycotina</taxon>
        <taxon>Eurotiomycetes</taxon>
        <taxon>Eurotiomycetidae</taxon>
        <taxon>Eurotiales</taxon>
        <taxon>Aspergillaceae</taxon>
        <taxon>Penicillium</taxon>
    </lineage>
</organism>
<dbReference type="SMART" id="SM00248">
    <property type="entry name" value="ANK"/>
    <property type="match status" value="3"/>
</dbReference>
<gene>
    <name evidence="5" type="ORF">N7469_005772</name>
</gene>
<dbReference type="GeneID" id="81383859"/>
<dbReference type="RefSeq" id="XP_056501506.1">
    <property type="nucleotide sequence ID" value="XM_056644692.1"/>
</dbReference>
<dbReference type="OrthoDB" id="7464126at2759"/>
<dbReference type="AlphaFoldDB" id="A0A9W9TPC1"/>
<dbReference type="PANTHER" id="PTHR10039">
    <property type="entry name" value="AMELOGENIN"/>
    <property type="match status" value="1"/>
</dbReference>
<evidence type="ECO:0000313" key="5">
    <source>
        <dbReference type="EMBL" id="KAJ5234006.1"/>
    </source>
</evidence>
<keyword evidence="2" id="KW-0040">ANK repeat</keyword>
<dbReference type="InterPro" id="IPR002110">
    <property type="entry name" value="Ankyrin_rpt"/>
</dbReference>
<name>A0A9W9TPC1_PENCI</name>
<dbReference type="PROSITE" id="PS50088">
    <property type="entry name" value="ANK_REPEAT"/>
    <property type="match status" value="1"/>
</dbReference>
<dbReference type="Pfam" id="PF12796">
    <property type="entry name" value="Ank_2"/>
    <property type="match status" value="1"/>
</dbReference>